<protein>
    <recommendedName>
        <fullName evidence="2">PPM-type phosphatase domain-containing protein</fullName>
    </recommendedName>
</protein>
<accession>A0A0T6LYZ8</accession>
<feature type="domain" description="PPM-type phosphatase" evidence="2">
    <location>
        <begin position="252"/>
        <end position="470"/>
    </location>
</feature>
<feature type="region of interest" description="Disordered" evidence="1">
    <location>
        <begin position="1"/>
        <end position="232"/>
    </location>
</feature>
<dbReference type="eggNOG" id="COG0631">
    <property type="taxonomic scope" value="Bacteria"/>
</dbReference>
<comment type="caution">
    <text evidence="3">The sequence shown here is derived from an EMBL/GenBank/DDBJ whole genome shotgun (WGS) entry which is preliminary data.</text>
</comment>
<evidence type="ECO:0000313" key="4">
    <source>
        <dbReference type="Proteomes" id="UP000050867"/>
    </source>
</evidence>
<dbReference type="GO" id="GO:0005884">
    <property type="term" value="C:actin filament"/>
    <property type="evidence" value="ECO:0007669"/>
    <property type="project" value="TreeGrafter"/>
</dbReference>
<organism evidence="3 4">
    <name type="scientific">Wenjunlia vitaminophila</name>
    <name type="common">Streptomyces vitaminophilus</name>
    <dbReference type="NCBI Taxonomy" id="76728"/>
    <lineage>
        <taxon>Bacteria</taxon>
        <taxon>Bacillati</taxon>
        <taxon>Actinomycetota</taxon>
        <taxon>Actinomycetes</taxon>
        <taxon>Kitasatosporales</taxon>
        <taxon>Streptomycetaceae</taxon>
        <taxon>Wenjunlia</taxon>
    </lineage>
</organism>
<feature type="compositionally biased region" description="Pro residues" evidence="1">
    <location>
        <begin position="89"/>
        <end position="119"/>
    </location>
</feature>
<reference evidence="3 4" key="1">
    <citation type="submission" date="2015-10" db="EMBL/GenBank/DDBJ databases">
        <title>Draft genome sequence of pyrrolomycin-producing Streptomyces vitaminophilus.</title>
        <authorList>
            <person name="Graham D.E."/>
            <person name="Mahan K.M."/>
            <person name="Klingeman D.M."/>
            <person name="Hettich R.L."/>
            <person name="Parry R.J."/>
        </authorList>
    </citation>
    <scope>NUCLEOTIDE SEQUENCE [LARGE SCALE GENOMIC DNA]</scope>
    <source>
        <strain evidence="3 4">ATCC 31673</strain>
    </source>
</reference>
<dbReference type="Pfam" id="PF13672">
    <property type="entry name" value="PP2C_2"/>
    <property type="match status" value="1"/>
</dbReference>
<dbReference type="Proteomes" id="UP000050867">
    <property type="component" value="Unassembled WGS sequence"/>
</dbReference>
<dbReference type="AlphaFoldDB" id="A0A0T6LYZ8"/>
<dbReference type="OrthoDB" id="4349962at2"/>
<feature type="compositionally biased region" description="Low complexity" evidence="1">
    <location>
        <begin position="152"/>
        <end position="165"/>
    </location>
</feature>
<evidence type="ECO:0000259" key="2">
    <source>
        <dbReference type="Pfam" id="PF13672"/>
    </source>
</evidence>
<dbReference type="InterPro" id="IPR051412">
    <property type="entry name" value="Formin_Homology_Diaphanous_sf"/>
</dbReference>
<sequence>MSTQGEPGHRDEDEWWQQLYGAPTGDTAPADGADTVDDRFDGVHTMISPPRRETAEGPATARVPSAEGTGAPAQQAPPAAGGAFGPAPTVGPAPEPTPEPTPVHRPQPPAPQPPAPAPGDPHRAGQGAHDPAPPPAQPPVEQPPAPEPPAAEPHVVEPAAVATPAPAVPQPRDPRLSSSFRLGPVAPPEPLAPAVHPAGEPPSHVGDRPPTYDPEPTAWPTADPEDLESLTPDTVLDGARYGRLTVRIASVRGDSARYRGEPRRDAVLAARFGEADDALVLLAVASGSRSAEGSHRAAREACRWIASAVGRHSERLALDIRSARRGALKSGLHRLTDRCLGQLRLHAQEAGQDPDGSPASLRCLLLPADPHCNVRVFFGVGPGGLFRLREDQWQDLEPLAPGARVVPGTAGEVPPEPGAAGEVAPPAFRFRASVARPGDALMLCSEGMAAPLRGEPALAAALAERWAAPHPPPGLAGFLGDVQIRVKGFADDRTACVVWES</sequence>
<evidence type="ECO:0000313" key="3">
    <source>
        <dbReference type="EMBL" id="KRV51332.1"/>
    </source>
</evidence>
<feature type="compositionally biased region" description="Low complexity" evidence="1">
    <location>
        <begin position="66"/>
        <end position="88"/>
    </location>
</feature>
<dbReference type="STRING" id="76728.AQ490_00765"/>
<dbReference type="PANTHER" id="PTHR45691:SF6">
    <property type="entry name" value="PROTEIN DIAPHANOUS"/>
    <property type="match status" value="1"/>
</dbReference>
<name>A0A0T6LYZ8_WENVI</name>
<gene>
    <name evidence="3" type="ORF">AQ490_00765</name>
</gene>
<feature type="compositionally biased region" description="Pro residues" evidence="1">
    <location>
        <begin position="131"/>
        <end position="151"/>
    </location>
</feature>
<dbReference type="RefSeq" id="WP_058032736.1">
    <property type="nucleotide sequence ID" value="NZ_LLZU01000001.1"/>
</dbReference>
<dbReference type="InterPro" id="IPR001932">
    <property type="entry name" value="PPM-type_phosphatase-like_dom"/>
</dbReference>
<evidence type="ECO:0000256" key="1">
    <source>
        <dbReference type="SAM" id="MobiDB-lite"/>
    </source>
</evidence>
<dbReference type="GO" id="GO:0030041">
    <property type="term" value="P:actin filament polymerization"/>
    <property type="evidence" value="ECO:0007669"/>
    <property type="project" value="TreeGrafter"/>
</dbReference>
<dbReference type="PANTHER" id="PTHR45691">
    <property type="entry name" value="PROTEIN DIAPHANOUS"/>
    <property type="match status" value="1"/>
</dbReference>
<proteinExistence type="predicted"/>
<dbReference type="EMBL" id="LLZU01000001">
    <property type="protein sequence ID" value="KRV51332.1"/>
    <property type="molecule type" value="Genomic_DNA"/>
</dbReference>
<keyword evidence="4" id="KW-1185">Reference proteome</keyword>